<keyword evidence="2" id="KW-1185">Reference proteome</keyword>
<dbReference type="EMBL" id="CP182909">
    <property type="protein sequence ID" value="XPM62439.1"/>
    <property type="molecule type" value="Genomic_DNA"/>
</dbReference>
<protein>
    <submittedName>
        <fullName evidence="1">Uncharacterized protein</fullName>
    </submittedName>
</protein>
<gene>
    <name evidence="1" type="ORF">BH720_022280</name>
</gene>
<evidence type="ECO:0000313" key="2">
    <source>
        <dbReference type="Proteomes" id="UP000095472"/>
    </source>
</evidence>
<name>A0ACD5GPM1_9CYAN</name>
<reference evidence="1 2" key="1">
    <citation type="journal article" date="2016" name="Genome Announc.">
        <title>Draft Genome Sequence of the Thermotolerant Cyanobacterium Desertifilum sp. IPPAS B-1220.</title>
        <authorList>
            <person name="Mironov K.S."/>
            <person name="Sinetova M.A."/>
            <person name="Bolatkhan K."/>
            <person name="Zayadan B.K."/>
            <person name="Ustinova V.V."/>
            <person name="Kupriyanova E.V."/>
            <person name="Skrypnik A.N."/>
            <person name="Gogoleva N.E."/>
            <person name="Gogolev Y.V."/>
            <person name="Los D.A."/>
        </authorList>
    </citation>
    <scope>NUCLEOTIDE SEQUENCE [LARGE SCALE GENOMIC DNA]</scope>
    <source>
        <strain evidence="1 2">IPPAS B-1220</strain>
    </source>
</reference>
<dbReference type="Proteomes" id="UP000095472">
    <property type="component" value="Chromosome"/>
</dbReference>
<organism evidence="1 2">
    <name type="scientific">Desertifilum tharense IPPAS B-1220</name>
    <dbReference type="NCBI Taxonomy" id="1781255"/>
    <lineage>
        <taxon>Bacteria</taxon>
        <taxon>Bacillati</taxon>
        <taxon>Cyanobacteriota</taxon>
        <taxon>Cyanophyceae</taxon>
        <taxon>Desertifilales</taxon>
        <taxon>Desertifilaceae</taxon>
        <taxon>Desertifilum</taxon>
    </lineage>
</organism>
<accession>A0ACD5GPM1</accession>
<evidence type="ECO:0000313" key="1">
    <source>
        <dbReference type="EMBL" id="XPM62439.1"/>
    </source>
</evidence>
<proteinExistence type="predicted"/>
<sequence length="90" mass="10531">MAWKIWRLRLTLASVANTLERAERSTHSVLYGAPRAIIRGQSGTRGLRQRYQVLDRQVEQLRRLIAIATFGLGVWQRQVKPSRRPKRRSH</sequence>